<dbReference type="PANTHER" id="PTHR43689:SF8">
    <property type="entry name" value="ALPHA_BETA-HYDROLASES SUPERFAMILY PROTEIN"/>
    <property type="match status" value="1"/>
</dbReference>
<feature type="domain" description="AB hydrolase-1" evidence="3">
    <location>
        <begin position="140"/>
        <end position="384"/>
    </location>
</feature>
<keyword evidence="2" id="KW-0812">Transmembrane</keyword>
<reference evidence="4 5" key="2">
    <citation type="journal article" date="2020" name="Microbiol. Resour. Announc.">
        <title>Antarctic desert soil bacteria exhibit high novel natural product potential, evaluated through long-read genome sequencing and comparative genomics.</title>
        <authorList>
            <person name="Benaud N."/>
            <person name="Edwards R.J."/>
            <person name="Amos T.G."/>
            <person name="D'Agostino P.M."/>
            <person name="Gutierrez-Chavez C."/>
            <person name="Montgomery K."/>
            <person name="Nicetic I."/>
            <person name="Ferrari B.C."/>
        </authorList>
    </citation>
    <scope>NUCLEOTIDE SEQUENCE [LARGE SCALE GENOMIC DNA]</scope>
    <source>
        <strain evidence="4 5">SPB151</strain>
    </source>
</reference>
<organism evidence="4 5">
    <name type="scientific">Kribbella qitaiheensis</name>
    <dbReference type="NCBI Taxonomy" id="1544730"/>
    <lineage>
        <taxon>Bacteria</taxon>
        <taxon>Bacillati</taxon>
        <taxon>Actinomycetota</taxon>
        <taxon>Actinomycetes</taxon>
        <taxon>Propionibacteriales</taxon>
        <taxon>Kribbellaceae</taxon>
        <taxon>Kribbella</taxon>
    </lineage>
</organism>
<feature type="transmembrane region" description="Helical" evidence="2">
    <location>
        <begin position="86"/>
        <end position="107"/>
    </location>
</feature>
<keyword evidence="4" id="KW-0378">Hydrolase</keyword>
<dbReference type="PANTHER" id="PTHR43689">
    <property type="entry name" value="HYDROLASE"/>
    <property type="match status" value="1"/>
</dbReference>
<dbReference type="PRINTS" id="PR00111">
    <property type="entry name" value="ABHYDROLASE"/>
</dbReference>
<dbReference type="Pfam" id="PF12697">
    <property type="entry name" value="Abhydrolase_6"/>
    <property type="match status" value="1"/>
</dbReference>
<dbReference type="InterPro" id="IPR029058">
    <property type="entry name" value="AB_hydrolase_fold"/>
</dbReference>
<proteinExistence type="predicted"/>
<feature type="region of interest" description="Disordered" evidence="1">
    <location>
        <begin position="1"/>
        <end position="69"/>
    </location>
</feature>
<evidence type="ECO:0000256" key="2">
    <source>
        <dbReference type="SAM" id="Phobius"/>
    </source>
</evidence>
<sequence length="395" mass="41467">MPIPASPTHSTRRPDPARAASSHSRNRPSSRARPTIPIPPGSPAHPECGSRPRGGSPADPCPVRTGLPGSVRLGSVKRVARVLRRVLLGLLVLLVVVTGASLTYNAFTGDHEAPPDGLRFAAAGDVNTRYETWGTTGTPVVLVHGSAESVETWSKLVPLLAQDHRVYAYDITGYGYSERKAPYTVEHLAAQLLGFLDAMHLGGPGQPRPILVGHSLGAGIAAEATLEAPARIGGLMFLDGDALPLPGQRASFVRHVFVNPYKTSILRLVLGSDAIVRKAYTSACAQGCPALDHAAVDQWTRPFRQPGAENALWQMTADGIPAVSPERLTTFKTLKVPTSVVFGALDTQGGSAPETATRIGAPPPTIIPNAGHLTLISAPAEVTAAINALATRETA</sequence>
<dbReference type="Gene3D" id="3.40.50.1820">
    <property type="entry name" value="alpha/beta hydrolase"/>
    <property type="match status" value="1"/>
</dbReference>
<keyword evidence="5" id="KW-1185">Reference proteome</keyword>
<keyword evidence="2" id="KW-1133">Transmembrane helix</keyword>
<evidence type="ECO:0000313" key="5">
    <source>
        <dbReference type="Proteomes" id="UP000515563"/>
    </source>
</evidence>
<dbReference type="KEGG" id="kqi:F1D05_13495"/>
<evidence type="ECO:0000256" key="1">
    <source>
        <dbReference type="SAM" id="MobiDB-lite"/>
    </source>
</evidence>
<dbReference type="EMBL" id="CP043661">
    <property type="protein sequence ID" value="QNE18736.1"/>
    <property type="molecule type" value="Genomic_DNA"/>
</dbReference>
<protein>
    <submittedName>
        <fullName evidence="4">Alpha/beta fold hydrolase</fullName>
    </submittedName>
</protein>
<gene>
    <name evidence="4" type="ORF">F1D05_13495</name>
</gene>
<keyword evidence="2" id="KW-0472">Membrane</keyword>
<dbReference type="InterPro" id="IPR000073">
    <property type="entry name" value="AB_hydrolase_1"/>
</dbReference>
<accession>A0A7G6WXM1</accession>
<dbReference type="SUPFAM" id="SSF53474">
    <property type="entry name" value="alpha/beta-Hydrolases"/>
    <property type="match status" value="1"/>
</dbReference>
<dbReference type="GO" id="GO:0016787">
    <property type="term" value="F:hydrolase activity"/>
    <property type="evidence" value="ECO:0007669"/>
    <property type="project" value="UniProtKB-KW"/>
</dbReference>
<dbReference type="AlphaFoldDB" id="A0A7G6WXM1"/>
<evidence type="ECO:0000259" key="3">
    <source>
        <dbReference type="Pfam" id="PF12697"/>
    </source>
</evidence>
<reference evidence="5" key="1">
    <citation type="submission" date="2019-09" db="EMBL/GenBank/DDBJ databases">
        <title>Antimicrobial potential of Antarctic Bacteria.</title>
        <authorList>
            <person name="Benaud N."/>
            <person name="Edwards R.J."/>
            <person name="Ferrari B.C."/>
        </authorList>
    </citation>
    <scope>NUCLEOTIDE SEQUENCE [LARGE SCALE GENOMIC DNA]</scope>
    <source>
        <strain evidence="5">SPB151</strain>
    </source>
</reference>
<dbReference type="Proteomes" id="UP000515563">
    <property type="component" value="Chromosome"/>
</dbReference>
<evidence type="ECO:0000313" key="4">
    <source>
        <dbReference type="EMBL" id="QNE18736.1"/>
    </source>
</evidence>
<name>A0A7G6WXM1_9ACTN</name>